<dbReference type="CDD" id="cd00381">
    <property type="entry name" value="IMPDH"/>
    <property type="match status" value="1"/>
</dbReference>
<proteinExistence type="inferred from homology"/>
<dbReference type="PANTHER" id="PTHR11911:SF111">
    <property type="entry name" value="INOSINE-5'-MONOPHOSPHATE DEHYDROGENASE"/>
    <property type="match status" value="1"/>
</dbReference>
<keyword evidence="9" id="KW-0658">Purine biosynthesis</keyword>
<dbReference type="UniPathway" id="UPA00601">
    <property type="reaction ID" value="UER00295"/>
</dbReference>
<comment type="cofactor">
    <cofactor evidence="9">
        <name>K(+)</name>
        <dbReference type="ChEBI" id="CHEBI:29103"/>
    </cofactor>
</comment>
<comment type="caution">
    <text evidence="9">Lacks conserved residue(s) required for the propagation of feature annotation.</text>
</comment>
<dbReference type="SUPFAM" id="SSF54631">
    <property type="entry name" value="CBS-domain pair"/>
    <property type="match status" value="1"/>
</dbReference>
<evidence type="ECO:0000256" key="7">
    <source>
        <dbReference type="ARBA" id="ARBA00023002"/>
    </source>
</evidence>
<dbReference type="GO" id="GO:0000166">
    <property type="term" value="F:nucleotide binding"/>
    <property type="evidence" value="ECO:0007669"/>
    <property type="project" value="UniProtKB-UniRule"/>
</dbReference>
<accession>A0A7C6AAK5</accession>
<dbReference type="NCBIfam" id="TIGR01302">
    <property type="entry name" value="IMP_dehydrog"/>
    <property type="match status" value="1"/>
</dbReference>
<evidence type="ECO:0000256" key="1">
    <source>
        <dbReference type="ARBA" id="ARBA00005502"/>
    </source>
</evidence>
<keyword evidence="3 9" id="KW-0479">Metal-binding</keyword>
<dbReference type="SMART" id="SM00116">
    <property type="entry name" value="CBS"/>
    <property type="match status" value="2"/>
</dbReference>
<feature type="binding site" evidence="9">
    <location>
        <position position="409"/>
    </location>
    <ligand>
        <name>IMP</name>
        <dbReference type="ChEBI" id="CHEBI:58053"/>
    </ligand>
</feature>
<evidence type="ECO:0000256" key="13">
    <source>
        <dbReference type="PROSITE-ProRule" id="PRU00703"/>
    </source>
</evidence>
<evidence type="ECO:0000256" key="5">
    <source>
        <dbReference type="ARBA" id="ARBA00022749"/>
    </source>
</evidence>
<dbReference type="InterPro" id="IPR013785">
    <property type="entry name" value="Aldolase_TIM"/>
</dbReference>
<dbReference type="InterPro" id="IPR046342">
    <property type="entry name" value="CBS_dom_sf"/>
</dbReference>
<dbReference type="GO" id="GO:0003938">
    <property type="term" value="F:IMP dehydrogenase activity"/>
    <property type="evidence" value="ECO:0007669"/>
    <property type="project" value="UniProtKB-UniRule"/>
</dbReference>
<dbReference type="PIRSF" id="PIRSF000130">
    <property type="entry name" value="IMPDH"/>
    <property type="match status" value="1"/>
</dbReference>
<dbReference type="AlphaFoldDB" id="A0A7C6AAK5"/>
<sequence>MIKESYTFDDVLLLPQKSTVLPRDVVTQTQFTRHIKLNIPLVSAAMDTVTESKMAIALAQNGGIGVIHKNLSIEAQAKEVTIVKRAESGMIIDPITLKEENTIKDAKELMAKYGFSGVPIVDDNGKLIGIVTKRDVIFEDNLNKKLKSVMTKERLITAPVGTTLTQAQKILKKNRIEKLPIVDKNGLLKGLITVKDIMKKLEHPAATLDKMGRLRVAAAVGVGKDTIQRASALVQAGVDVLVIDTAHGYSQSVINTAKMLRKKFPAIELVIGNVATKEAVLELLRLDIDAIKVGIGPSSICTTRVVAGVGVPQFSAILECATVARRRNIPIIADGGIRFSGDIVKALAAGADTVMIGNLFAGTDESPGEEVLLEGRRYKIYRGMGSLDAMVKGSADRYFQEEAKKLVPEGIVGRVPYRGKVSDVIYQLIGGLKAGMGYCGARDLNELRRKARFVRITNAGLKESHPHDITIIKEAPNYELPQSINPKS</sequence>
<comment type="function">
    <text evidence="9">Catalyzes the conversion of inosine 5'-phosphate (IMP) to xanthosine 5'-phosphate (XMP), the first committed and rate-limiting step in the de novo synthesis of guanine nucleotides, and therefore plays an important role in the regulation of cell growth.</text>
</comment>
<feature type="binding site" evidence="11">
    <location>
        <begin position="244"/>
        <end position="246"/>
    </location>
    <ligand>
        <name>NAD(+)</name>
        <dbReference type="ChEBI" id="CHEBI:57540"/>
    </ligand>
</feature>
<dbReference type="PANTHER" id="PTHR11911">
    <property type="entry name" value="INOSINE-5-MONOPHOSPHATE DEHYDROGENASE RELATED"/>
    <property type="match status" value="1"/>
</dbReference>
<feature type="binding site" evidence="9">
    <location>
        <position position="464"/>
    </location>
    <ligand>
        <name>K(+)</name>
        <dbReference type="ChEBI" id="CHEBI:29103"/>
        <note>ligand shared between two tetrameric partners</note>
    </ligand>
</feature>
<comment type="caution">
    <text evidence="16">The sequence shown here is derived from an EMBL/GenBank/DDBJ whole genome shotgun (WGS) entry which is preliminary data.</text>
</comment>
<comment type="similarity">
    <text evidence="1 9 14">Belongs to the IMPDH/GMPR family.</text>
</comment>
<dbReference type="Pfam" id="PF00478">
    <property type="entry name" value="IMPDH"/>
    <property type="match status" value="1"/>
</dbReference>
<evidence type="ECO:0000256" key="11">
    <source>
        <dbReference type="PIRSR" id="PIRSR000130-3"/>
    </source>
</evidence>
<gene>
    <name evidence="9 16" type="primary">guaB</name>
    <name evidence="16" type="ORF">ENW73_08800</name>
</gene>
<dbReference type="SMART" id="SM01240">
    <property type="entry name" value="IMPDH"/>
    <property type="match status" value="1"/>
</dbReference>
<name>A0A7C6AAK5_UNCW3</name>
<keyword evidence="4" id="KW-0677">Repeat</keyword>
<feature type="binding site" evidence="9">
    <location>
        <position position="299"/>
    </location>
    <ligand>
        <name>IMP</name>
        <dbReference type="ChEBI" id="CHEBI:58053"/>
    </ligand>
</feature>
<evidence type="ECO:0000256" key="3">
    <source>
        <dbReference type="ARBA" id="ARBA00022723"/>
    </source>
</evidence>
<comment type="pathway">
    <text evidence="9">Purine metabolism; XMP biosynthesis via de novo pathway; XMP from IMP: step 1/1.</text>
</comment>
<dbReference type="InterPro" id="IPR000644">
    <property type="entry name" value="CBS_dom"/>
</dbReference>
<dbReference type="InterPro" id="IPR001093">
    <property type="entry name" value="IMP_DH_GMPRt"/>
</dbReference>
<keyword evidence="5 9" id="KW-0332">GMP biosynthesis</keyword>
<dbReference type="GO" id="GO:0006177">
    <property type="term" value="P:GMP biosynthetic process"/>
    <property type="evidence" value="ECO:0007669"/>
    <property type="project" value="UniProtKB-UniRule"/>
</dbReference>
<feature type="binding site" evidence="9">
    <location>
        <begin position="334"/>
        <end position="336"/>
    </location>
    <ligand>
        <name>IMP</name>
        <dbReference type="ChEBI" id="CHEBI:58053"/>
    </ligand>
</feature>
<dbReference type="SUPFAM" id="SSF51412">
    <property type="entry name" value="Inosine monophosphate dehydrogenase (IMPDH)"/>
    <property type="match status" value="1"/>
</dbReference>
<dbReference type="CDD" id="cd04601">
    <property type="entry name" value="CBS_pair_IMPDH"/>
    <property type="match status" value="1"/>
</dbReference>
<keyword evidence="9 11" id="KW-0520">NAD</keyword>
<keyword evidence="7 9" id="KW-0560">Oxidoreductase</keyword>
<evidence type="ECO:0000256" key="14">
    <source>
        <dbReference type="RuleBase" id="RU003927"/>
    </source>
</evidence>
<feature type="binding site" evidence="9">
    <location>
        <position position="463"/>
    </location>
    <ligand>
        <name>K(+)</name>
        <dbReference type="ChEBI" id="CHEBI:29103"/>
        <note>ligand shared between two tetrameric partners</note>
    </ligand>
</feature>
<evidence type="ECO:0000256" key="6">
    <source>
        <dbReference type="ARBA" id="ARBA00022958"/>
    </source>
</evidence>
<evidence type="ECO:0000256" key="2">
    <source>
        <dbReference type="ARBA" id="ARBA00011881"/>
    </source>
</evidence>
<dbReference type="GO" id="GO:0046872">
    <property type="term" value="F:metal ion binding"/>
    <property type="evidence" value="ECO:0007669"/>
    <property type="project" value="UniProtKB-UniRule"/>
</dbReference>
<evidence type="ECO:0000256" key="9">
    <source>
        <dbReference type="HAMAP-Rule" id="MF_01964"/>
    </source>
</evidence>
<comment type="activity regulation">
    <text evidence="9">Mycophenolic acid (MPA) is a non-competitive inhibitor that prevents formation of the closed enzyme conformation by binding to the same site as the amobile flap. In contrast, mizoribine monophosphate (MZP) is a competitive inhibitor that induces the closed conformation. MPA is a potent inhibitor of mammalian IMPDHs but a poor inhibitor of the bacterial enzymes. MZP is a more potent inhibitor of bacterial IMPDH.</text>
</comment>
<organism evidence="16">
    <name type="scientific">candidate division WOR-3 bacterium</name>
    <dbReference type="NCBI Taxonomy" id="2052148"/>
    <lineage>
        <taxon>Bacteria</taxon>
        <taxon>Bacteria division WOR-3</taxon>
    </lineage>
</organism>
<dbReference type="FunFam" id="3.20.20.70:FF:000003">
    <property type="entry name" value="GMP reductase"/>
    <property type="match status" value="1"/>
</dbReference>
<feature type="binding site" evidence="9">
    <location>
        <begin position="357"/>
        <end position="358"/>
    </location>
    <ligand>
        <name>IMP</name>
        <dbReference type="ChEBI" id="CHEBI:58053"/>
    </ligand>
</feature>
<feature type="domain" description="CBS" evidence="15">
    <location>
        <begin position="90"/>
        <end position="146"/>
    </location>
</feature>
<feature type="binding site" evidence="9 11">
    <location>
        <begin position="294"/>
        <end position="296"/>
    </location>
    <ligand>
        <name>NAD(+)</name>
        <dbReference type="ChEBI" id="CHEBI:57540"/>
    </ligand>
</feature>
<comment type="catalytic activity">
    <reaction evidence="9">
        <text>IMP + NAD(+) + H2O = XMP + NADH + H(+)</text>
        <dbReference type="Rhea" id="RHEA:11708"/>
        <dbReference type="ChEBI" id="CHEBI:15377"/>
        <dbReference type="ChEBI" id="CHEBI:15378"/>
        <dbReference type="ChEBI" id="CHEBI:57464"/>
        <dbReference type="ChEBI" id="CHEBI:57540"/>
        <dbReference type="ChEBI" id="CHEBI:57945"/>
        <dbReference type="ChEBI" id="CHEBI:58053"/>
        <dbReference type="EC" id="1.1.1.205"/>
    </reaction>
</comment>
<evidence type="ECO:0000259" key="15">
    <source>
        <dbReference type="PROSITE" id="PS51371"/>
    </source>
</evidence>
<evidence type="ECO:0000256" key="4">
    <source>
        <dbReference type="ARBA" id="ARBA00022737"/>
    </source>
</evidence>
<dbReference type="PROSITE" id="PS51371">
    <property type="entry name" value="CBS"/>
    <property type="match status" value="2"/>
</dbReference>
<feature type="active site" description="Proton acceptor" evidence="9 10">
    <location>
        <position position="397"/>
    </location>
</feature>
<feature type="binding site" description="in other chain" evidence="9 12">
    <location>
        <position position="296"/>
    </location>
    <ligand>
        <name>K(+)</name>
        <dbReference type="ChEBI" id="CHEBI:29103"/>
        <note>ligand shared between two tetrameric partners</note>
    </ligand>
</feature>
<feature type="binding site" description="in other chain" evidence="9 12">
    <location>
        <position position="301"/>
    </location>
    <ligand>
        <name>K(+)</name>
        <dbReference type="ChEBI" id="CHEBI:29103"/>
        <note>ligand shared between two tetrameric partners</note>
    </ligand>
</feature>
<protein>
    <recommendedName>
        <fullName evidence="9">Inosine-5'-monophosphate dehydrogenase</fullName>
        <shortName evidence="9">IMP dehydrogenase</shortName>
        <shortName evidence="9">IMPD</shortName>
        <shortName evidence="9">IMPDH</shortName>
        <ecNumber evidence="9">1.1.1.205</ecNumber>
    </recommendedName>
</protein>
<keyword evidence="8 13" id="KW-0129">CBS domain</keyword>
<feature type="binding site" evidence="9">
    <location>
        <begin position="381"/>
        <end position="385"/>
    </location>
    <ligand>
        <name>IMP</name>
        <dbReference type="ChEBI" id="CHEBI:58053"/>
    </ligand>
</feature>
<reference evidence="16" key="1">
    <citation type="journal article" date="2020" name="mSystems">
        <title>Genome- and Community-Level Interaction Insights into Carbon Utilization and Element Cycling Functions of Hydrothermarchaeota in Hydrothermal Sediment.</title>
        <authorList>
            <person name="Zhou Z."/>
            <person name="Liu Y."/>
            <person name="Xu W."/>
            <person name="Pan J."/>
            <person name="Luo Z.H."/>
            <person name="Li M."/>
        </authorList>
    </citation>
    <scope>NUCLEOTIDE SEQUENCE [LARGE SCALE GENOMIC DNA]</scope>
    <source>
        <strain evidence="16">SpSt-876</strain>
    </source>
</reference>
<evidence type="ECO:0000256" key="12">
    <source>
        <dbReference type="PIRSR" id="PIRSR000130-4"/>
    </source>
</evidence>
<dbReference type="EC" id="1.1.1.205" evidence="9"/>
<dbReference type="Pfam" id="PF00571">
    <property type="entry name" value="CBS"/>
    <property type="match status" value="2"/>
</dbReference>
<dbReference type="EMBL" id="DTLI01000210">
    <property type="protein sequence ID" value="HHS52933.1"/>
    <property type="molecule type" value="Genomic_DNA"/>
</dbReference>
<feature type="domain" description="CBS" evidence="15">
    <location>
        <begin position="150"/>
        <end position="207"/>
    </location>
</feature>
<evidence type="ECO:0000256" key="10">
    <source>
        <dbReference type="PIRSR" id="PIRSR000130-1"/>
    </source>
</evidence>
<feature type="binding site" evidence="9">
    <location>
        <position position="244"/>
    </location>
    <ligand>
        <name>NAD(+)</name>
        <dbReference type="ChEBI" id="CHEBI:57540"/>
    </ligand>
</feature>
<dbReference type="HAMAP" id="MF_01964">
    <property type="entry name" value="IMPDH"/>
    <property type="match status" value="1"/>
</dbReference>
<feature type="active site" description="Thioimidate intermediate" evidence="9 10">
    <location>
        <position position="301"/>
    </location>
</feature>
<evidence type="ECO:0000313" key="16">
    <source>
        <dbReference type="EMBL" id="HHS52933.1"/>
    </source>
</evidence>
<feature type="binding site" evidence="9">
    <location>
        <position position="465"/>
    </location>
    <ligand>
        <name>K(+)</name>
        <dbReference type="ChEBI" id="CHEBI:29103"/>
        <note>ligand shared between two tetrameric partners</note>
    </ligand>
</feature>
<dbReference type="Gene3D" id="3.20.20.70">
    <property type="entry name" value="Aldolase class I"/>
    <property type="match status" value="1"/>
</dbReference>
<evidence type="ECO:0000256" key="8">
    <source>
        <dbReference type="ARBA" id="ARBA00023122"/>
    </source>
</evidence>
<keyword evidence="6 9" id="KW-0630">Potassium</keyword>
<comment type="subunit">
    <text evidence="2 9">Homotetramer.</text>
</comment>
<dbReference type="GO" id="GO:0006183">
    <property type="term" value="P:GTP biosynthetic process"/>
    <property type="evidence" value="ECO:0007669"/>
    <property type="project" value="TreeGrafter"/>
</dbReference>
<dbReference type="InterPro" id="IPR005990">
    <property type="entry name" value="IMP_DH"/>
</dbReference>